<organism evidence="2 3">
    <name type="scientific">Mycena albidolilacea</name>
    <dbReference type="NCBI Taxonomy" id="1033008"/>
    <lineage>
        <taxon>Eukaryota</taxon>
        <taxon>Fungi</taxon>
        <taxon>Dikarya</taxon>
        <taxon>Basidiomycota</taxon>
        <taxon>Agaricomycotina</taxon>
        <taxon>Agaricomycetes</taxon>
        <taxon>Agaricomycetidae</taxon>
        <taxon>Agaricales</taxon>
        <taxon>Marasmiineae</taxon>
        <taxon>Mycenaceae</taxon>
        <taxon>Mycena</taxon>
    </lineage>
</organism>
<name>A0AAD6Z724_9AGAR</name>
<keyword evidence="1" id="KW-1133">Transmembrane helix</keyword>
<dbReference type="EMBL" id="JARIHO010000079">
    <property type="protein sequence ID" value="KAJ7310104.1"/>
    <property type="molecule type" value="Genomic_DNA"/>
</dbReference>
<protein>
    <submittedName>
        <fullName evidence="2">Uncharacterized protein</fullName>
    </submittedName>
</protein>
<accession>A0AAD6Z724</accession>
<evidence type="ECO:0000313" key="2">
    <source>
        <dbReference type="EMBL" id="KAJ7310104.1"/>
    </source>
</evidence>
<dbReference type="AlphaFoldDB" id="A0AAD6Z724"/>
<keyword evidence="1" id="KW-0472">Membrane</keyword>
<evidence type="ECO:0000313" key="3">
    <source>
        <dbReference type="Proteomes" id="UP001218218"/>
    </source>
</evidence>
<keyword evidence="3" id="KW-1185">Reference proteome</keyword>
<keyword evidence="1" id="KW-0812">Transmembrane</keyword>
<feature type="transmembrane region" description="Helical" evidence="1">
    <location>
        <begin position="38"/>
        <end position="65"/>
    </location>
</feature>
<evidence type="ECO:0000256" key="1">
    <source>
        <dbReference type="SAM" id="Phobius"/>
    </source>
</evidence>
<comment type="caution">
    <text evidence="2">The sequence shown here is derived from an EMBL/GenBank/DDBJ whole genome shotgun (WGS) entry which is preliminary data.</text>
</comment>
<reference evidence="2" key="1">
    <citation type="submission" date="2023-03" db="EMBL/GenBank/DDBJ databases">
        <title>Massive genome expansion in bonnet fungi (Mycena s.s.) driven by repeated elements and novel gene families across ecological guilds.</title>
        <authorList>
            <consortium name="Lawrence Berkeley National Laboratory"/>
            <person name="Harder C.B."/>
            <person name="Miyauchi S."/>
            <person name="Viragh M."/>
            <person name="Kuo A."/>
            <person name="Thoen E."/>
            <person name="Andreopoulos B."/>
            <person name="Lu D."/>
            <person name="Skrede I."/>
            <person name="Drula E."/>
            <person name="Henrissat B."/>
            <person name="Morin E."/>
            <person name="Kohler A."/>
            <person name="Barry K."/>
            <person name="LaButti K."/>
            <person name="Morin E."/>
            <person name="Salamov A."/>
            <person name="Lipzen A."/>
            <person name="Mereny Z."/>
            <person name="Hegedus B."/>
            <person name="Baldrian P."/>
            <person name="Stursova M."/>
            <person name="Weitz H."/>
            <person name="Taylor A."/>
            <person name="Grigoriev I.V."/>
            <person name="Nagy L.G."/>
            <person name="Martin F."/>
            <person name="Kauserud H."/>
        </authorList>
    </citation>
    <scope>NUCLEOTIDE SEQUENCE</scope>
    <source>
        <strain evidence="2">CBHHK002</strain>
    </source>
</reference>
<proteinExistence type="predicted"/>
<dbReference type="Proteomes" id="UP001218218">
    <property type="component" value="Unassembled WGS sequence"/>
</dbReference>
<gene>
    <name evidence="2" type="ORF">DFH08DRAFT_718969</name>
</gene>
<sequence>MTALGSVVVNGIQDVVAFSPILGTDQCERHSTQGLARVFWYVVGTPLSIFGSLGIIKAALFTLVISIDTPRFRGPQLLQNAGFAPENILSAHLMPTVDR</sequence>